<sequence length="126" mass="14080">MHLLLPIIYIWQSAGTRRRRQSDDQRGYCFLIYLSSVANDYGSECTVWLARLAPIGDAAPMCTKSSKPHRTALPNLTQPPGQDDGHHQTLITEEWRMLACSPILYKKIAITVITSAAEAIDIVNVL</sequence>
<evidence type="ECO:0000313" key="2">
    <source>
        <dbReference type="WBParaSite" id="ALUE_0001183401-mRNA-1"/>
    </source>
</evidence>
<proteinExistence type="predicted"/>
<keyword evidence="1" id="KW-1185">Reference proteome</keyword>
<dbReference type="WBParaSite" id="ALUE_0001183401-mRNA-1">
    <property type="protein sequence ID" value="ALUE_0001183401-mRNA-1"/>
    <property type="gene ID" value="ALUE_0001183401"/>
</dbReference>
<protein>
    <submittedName>
        <fullName evidence="2">Secreted protein</fullName>
    </submittedName>
</protein>
<dbReference type="Proteomes" id="UP000036681">
    <property type="component" value="Unplaced"/>
</dbReference>
<accession>A0A0M3I4S7</accession>
<name>A0A0M3I4S7_ASCLU</name>
<organism evidence="1 2">
    <name type="scientific">Ascaris lumbricoides</name>
    <name type="common">Giant roundworm</name>
    <dbReference type="NCBI Taxonomy" id="6252"/>
    <lineage>
        <taxon>Eukaryota</taxon>
        <taxon>Metazoa</taxon>
        <taxon>Ecdysozoa</taxon>
        <taxon>Nematoda</taxon>
        <taxon>Chromadorea</taxon>
        <taxon>Rhabditida</taxon>
        <taxon>Spirurina</taxon>
        <taxon>Ascaridomorpha</taxon>
        <taxon>Ascaridoidea</taxon>
        <taxon>Ascarididae</taxon>
        <taxon>Ascaris</taxon>
    </lineage>
</organism>
<evidence type="ECO:0000313" key="1">
    <source>
        <dbReference type="Proteomes" id="UP000036681"/>
    </source>
</evidence>
<dbReference type="AlphaFoldDB" id="A0A0M3I4S7"/>
<reference evidence="2" key="1">
    <citation type="submission" date="2017-02" db="UniProtKB">
        <authorList>
            <consortium name="WormBaseParasite"/>
        </authorList>
    </citation>
    <scope>IDENTIFICATION</scope>
</reference>